<keyword evidence="3" id="KW-1185">Reference proteome</keyword>
<dbReference type="AlphaFoldDB" id="A0A8X6TZ99"/>
<evidence type="ECO:0000313" key="3">
    <source>
        <dbReference type="Proteomes" id="UP000887013"/>
    </source>
</evidence>
<organism evidence="2 3">
    <name type="scientific">Nephila pilipes</name>
    <name type="common">Giant wood spider</name>
    <name type="synonym">Nephila maculata</name>
    <dbReference type="NCBI Taxonomy" id="299642"/>
    <lineage>
        <taxon>Eukaryota</taxon>
        <taxon>Metazoa</taxon>
        <taxon>Ecdysozoa</taxon>
        <taxon>Arthropoda</taxon>
        <taxon>Chelicerata</taxon>
        <taxon>Arachnida</taxon>
        <taxon>Araneae</taxon>
        <taxon>Araneomorphae</taxon>
        <taxon>Entelegynae</taxon>
        <taxon>Araneoidea</taxon>
        <taxon>Nephilidae</taxon>
        <taxon>Nephila</taxon>
    </lineage>
</organism>
<dbReference type="EMBL" id="BMAW01068237">
    <property type="protein sequence ID" value="GFT63429.1"/>
    <property type="molecule type" value="Genomic_DNA"/>
</dbReference>
<protein>
    <recommendedName>
        <fullName evidence="4">Integrase catalytic domain-containing protein</fullName>
    </recommendedName>
</protein>
<reference evidence="2" key="1">
    <citation type="submission" date="2020-08" db="EMBL/GenBank/DDBJ databases">
        <title>Multicomponent nature underlies the extraordinary mechanical properties of spider dragline silk.</title>
        <authorList>
            <person name="Kono N."/>
            <person name="Nakamura H."/>
            <person name="Mori M."/>
            <person name="Yoshida Y."/>
            <person name="Ohtoshi R."/>
            <person name="Malay A.D."/>
            <person name="Moran D.A.P."/>
            <person name="Tomita M."/>
            <person name="Numata K."/>
            <person name="Arakawa K."/>
        </authorList>
    </citation>
    <scope>NUCLEOTIDE SEQUENCE</scope>
</reference>
<evidence type="ECO:0008006" key="4">
    <source>
        <dbReference type="Google" id="ProtNLM"/>
    </source>
</evidence>
<evidence type="ECO:0000313" key="2">
    <source>
        <dbReference type="EMBL" id="GFT63429.1"/>
    </source>
</evidence>
<evidence type="ECO:0000256" key="1">
    <source>
        <dbReference type="SAM" id="MobiDB-lite"/>
    </source>
</evidence>
<comment type="caution">
    <text evidence="2">The sequence shown here is derived from an EMBL/GenBank/DDBJ whole genome shotgun (WGS) entry which is preliminary data.</text>
</comment>
<dbReference type="OrthoDB" id="6435681at2759"/>
<feature type="region of interest" description="Disordered" evidence="1">
    <location>
        <begin position="53"/>
        <end position="100"/>
    </location>
</feature>
<sequence>MGVTRGNGQVERIHGTIIRVLTKLSIDEPEKGLNQSPKCARERICRKERVPARRREGALLTPTGSGYERELTSQLTTSSRSHSRTDSLEKCQCPRGAPAS</sequence>
<gene>
    <name evidence="2" type="ORF">NPIL_660371</name>
</gene>
<proteinExistence type="predicted"/>
<dbReference type="Proteomes" id="UP000887013">
    <property type="component" value="Unassembled WGS sequence"/>
</dbReference>
<name>A0A8X6TZ99_NEPPI</name>
<accession>A0A8X6TZ99</accession>